<dbReference type="PROSITE" id="PS51708">
    <property type="entry name" value="CHAD"/>
    <property type="match status" value="1"/>
</dbReference>
<name>A0A051TS68_9MYCO</name>
<accession>A0A051TS68</accession>
<evidence type="ECO:0000313" key="3">
    <source>
        <dbReference type="Proteomes" id="UP000025947"/>
    </source>
</evidence>
<dbReference type="EMBL" id="JLXW01000011">
    <property type="protein sequence ID" value="KBZ59764.1"/>
    <property type="molecule type" value="Genomic_DNA"/>
</dbReference>
<dbReference type="PANTHER" id="PTHR39339">
    <property type="entry name" value="SLR1444 PROTEIN"/>
    <property type="match status" value="1"/>
</dbReference>
<sequence length="286" mass="31900">MHATAPSQVRMARGTRTLVDYLNTQIDRTAAGDIALRHGEGDDTIHDTRVAIRRLRSTLRVFATALDASEIEGMEPELKWFAGLLGDVRDCQVQRARFDRVLDGMPDELILGPVRSRIGSHFAAIELPARQDVSATMESERYQSMMTALRRWRVEPPVAGAVATGTLRQRARRAQRKADRRLAAALESEDAAMLHRARKAAKRARYAAELCGSLGSRKRAKRTIKRYKRIQSTLGDHQDSVVAAAALRAMGLAAGTTVGENGFTFGMMYAREQHIARQCRYDARRL</sequence>
<gene>
    <name evidence="2" type="ORF">K875_05331</name>
</gene>
<evidence type="ECO:0000259" key="1">
    <source>
        <dbReference type="PROSITE" id="PS51708"/>
    </source>
</evidence>
<dbReference type="InterPro" id="IPR007899">
    <property type="entry name" value="CHAD_dom"/>
</dbReference>
<dbReference type="Gene3D" id="1.40.20.10">
    <property type="entry name" value="CHAD domain"/>
    <property type="match status" value="1"/>
</dbReference>
<dbReference type="HOGENOM" id="CLU_026984_0_1_11"/>
<dbReference type="SMART" id="SM00880">
    <property type="entry name" value="CHAD"/>
    <property type="match status" value="1"/>
</dbReference>
<dbReference type="Pfam" id="PF05235">
    <property type="entry name" value="CHAD"/>
    <property type="match status" value="1"/>
</dbReference>
<dbReference type="RefSeq" id="WP_049957534.1">
    <property type="nucleotide sequence ID" value="NZ_KK328284.1"/>
</dbReference>
<organism evidence="2 3">
    <name type="scientific">Mycobacterium [tuberculosis] TKK-01-0051</name>
    <dbReference type="NCBI Taxonomy" id="1324261"/>
    <lineage>
        <taxon>Bacteria</taxon>
        <taxon>Bacillati</taxon>
        <taxon>Actinomycetota</taxon>
        <taxon>Actinomycetes</taxon>
        <taxon>Mycobacteriales</taxon>
        <taxon>Mycobacteriaceae</taxon>
        <taxon>Mycobacterium</taxon>
        <taxon>Mycobacterium avium complex (MAC)</taxon>
    </lineage>
</organism>
<keyword evidence="3" id="KW-1185">Reference proteome</keyword>
<dbReference type="PATRIC" id="fig|1324261.3.peg.5372"/>
<dbReference type="AlphaFoldDB" id="A0A051TS68"/>
<comment type="caution">
    <text evidence="2">The sequence shown here is derived from an EMBL/GenBank/DDBJ whole genome shotgun (WGS) entry which is preliminary data.</text>
</comment>
<dbReference type="Proteomes" id="UP000025947">
    <property type="component" value="Unassembled WGS sequence"/>
</dbReference>
<proteinExistence type="predicted"/>
<protein>
    <recommendedName>
        <fullName evidence="1">CHAD domain-containing protein</fullName>
    </recommendedName>
</protein>
<evidence type="ECO:0000313" key="2">
    <source>
        <dbReference type="EMBL" id="KBZ59764.1"/>
    </source>
</evidence>
<dbReference type="PANTHER" id="PTHR39339:SF1">
    <property type="entry name" value="CHAD DOMAIN-CONTAINING PROTEIN"/>
    <property type="match status" value="1"/>
</dbReference>
<reference evidence="2 3" key="1">
    <citation type="submission" date="2014-04" db="EMBL/GenBank/DDBJ databases">
        <title>The Genome Sequence of Mycobacterium tuberculosis TKK-01-0051.</title>
        <authorList>
            <consortium name="The Broad Institute Genomics Platform"/>
            <consortium name="The Broad Institute Genome Sequencing Center for Infectious Disease"/>
            <person name="Earl A.M."/>
            <person name="Cohen K."/>
            <person name="Pym A."/>
            <person name="Bishai W."/>
            <person name="Maharaj K."/>
            <person name="Desjardins C."/>
            <person name="Abeel T."/>
            <person name="Young S."/>
            <person name="Zeng Q."/>
            <person name="Gargeya S."/>
            <person name="Abouelleil A."/>
            <person name="Alvarado L."/>
            <person name="Chapman S.B."/>
            <person name="Gainer-Dewar J."/>
            <person name="Goldberg J."/>
            <person name="Griggs A."/>
            <person name="Gujja S."/>
            <person name="Hansen M."/>
            <person name="Howarth C."/>
            <person name="Imamovic A."/>
            <person name="Larimer J."/>
            <person name="Murphy C."/>
            <person name="Naylor J."/>
            <person name="Pearson M."/>
            <person name="Poon T.W."/>
            <person name="Priest M."/>
            <person name="Roberts A."/>
            <person name="Saif S."/>
            <person name="Shea T."/>
            <person name="Sykes S."/>
            <person name="Wortman J."/>
            <person name="Nusbaum C."/>
            <person name="Birren B."/>
        </authorList>
    </citation>
    <scope>NUCLEOTIDE SEQUENCE [LARGE SCALE GENOMIC DNA]</scope>
    <source>
        <strain evidence="2 3">TKK-01-0051</strain>
    </source>
</reference>
<feature type="domain" description="CHAD" evidence="1">
    <location>
        <begin position="11"/>
        <end position="286"/>
    </location>
</feature>
<dbReference type="InterPro" id="IPR038186">
    <property type="entry name" value="CHAD_dom_sf"/>
</dbReference>